<keyword evidence="2" id="KW-1185">Reference proteome</keyword>
<dbReference type="Pfam" id="PF08843">
    <property type="entry name" value="AbiEii"/>
    <property type="match status" value="1"/>
</dbReference>
<dbReference type="Proteomes" id="UP001165565">
    <property type="component" value="Unassembled WGS sequence"/>
</dbReference>
<dbReference type="InterPro" id="IPR014942">
    <property type="entry name" value="AbiEii"/>
</dbReference>
<evidence type="ECO:0000313" key="2">
    <source>
        <dbReference type="Proteomes" id="UP001165565"/>
    </source>
</evidence>
<organism evidence="1 2">
    <name type="scientific">Sphingomonas lycopersici</name>
    <dbReference type="NCBI Taxonomy" id="2951807"/>
    <lineage>
        <taxon>Bacteria</taxon>
        <taxon>Pseudomonadati</taxon>
        <taxon>Pseudomonadota</taxon>
        <taxon>Alphaproteobacteria</taxon>
        <taxon>Sphingomonadales</taxon>
        <taxon>Sphingomonadaceae</taxon>
        <taxon>Sphingomonas</taxon>
    </lineage>
</organism>
<dbReference type="EMBL" id="JANFAV010000017">
    <property type="protein sequence ID" value="MCW6536939.1"/>
    <property type="molecule type" value="Genomic_DNA"/>
</dbReference>
<dbReference type="RefSeq" id="WP_265270769.1">
    <property type="nucleotide sequence ID" value="NZ_JANFAV010000017.1"/>
</dbReference>
<evidence type="ECO:0000313" key="1">
    <source>
        <dbReference type="EMBL" id="MCW6536939.1"/>
    </source>
</evidence>
<keyword evidence="1" id="KW-0808">Transferase</keyword>
<gene>
    <name evidence="1" type="ORF">NEE01_19345</name>
</gene>
<dbReference type="GO" id="GO:0016740">
    <property type="term" value="F:transferase activity"/>
    <property type="evidence" value="ECO:0007669"/>
    <property type="project" value="UniProtKB-KW"/>
</dbReference>
<name>A0AA41ZC35_9SPHN</name>
<sequence>MAKMLTNIAKSVKDRLLAIARREGRTFDILLVRFVLERLLYRLSISAHADRFVLKGGMLVMLWVADDNRVTRDADFLGYGVSDPDRLIADFREIMKLESDDGLVFDIDALAASAIREEMEYGGIRLQTVAYLERTRIPITIDIGFGDALVGAAQWLDYPTLLDLPAPHVRGYPPATVIAEKFQAMVALGMLNGRMKDYYDLWAIPRAIAIAGRDLDAAIQATFERRQTLISNERPPGLSPAMVGDEGKQRQWRAYAASIDLADLSLEEVVEAVWALVGPSCARLNARSN</sequence>
<dbReference type="AlphaFoldDB" id="A0AA41ZC35"/>
<reference evidence="1" key="1">
    <citation type="submission" date="2022-06" db="EMBL/GenBank/DDBJ databases">
        <title>Sphingomonas sp. nov. isolated from rhizosphere soil of tomato.</title>
        <authorList>
            <person name="Dong H."/>
            <person name="Gao R."/>
        </authorList>
    </citation>
    <scope>NUCLEOTIDE SEQUENCE</scope>
    <source>
        <strain evidence="1">MMSM24</strain>
    </source>
</reference>
<comment type="caution">
    <text evidence="1">The sequence shown here is derived from an EMBL/GenBank/DDBJ whole genome shotgun (WGS) entry which is preliminary data.</text>
</comment>
<protein>
    <submittedName>
        <fullName evidence="1">Nucleotidyl transferase AbiEii/AbiGii toxin family protein</fullName>
    </submittedName>
</protein>
<accession>A0AA41ZC35</accession>
<proteinExistence type="predicted"/>